<sequence length="316" mass="37770">MLNDISTTFNKKTRPGLSDRNFDVPLLKAIIYDQIKIYNRQYCIKVYLKDKITKYDGSDKVYSFVDQELKSVLLNEANLQFSKALYNWSIYKKLVSKGLWSWACVTLYYAQFYCINGLLNIQGNAFSRPKLLTNIGKEKETVFHVYTEDFAAGKFIFEMRNYKPHEDVWRQYYNVYKNYRYKISSYNELYQYDIDNQFAILEIRHRANYDTAFLLEDFIEYLLPTNELEDFALKMQPNIFETSWTEDEFLKLEYIASLRIKLLFDILHEILGISSHLETIRKDLYLERASMLNNLKDDTPVKDCFLNWIDENNIII</sequence>
<reference evidence="1 2" key="2">
    <citation type="journal article" date="2013" name="Plant Physiol.">
        <title>A Nostoc punctiforme Sugar Transporter Necessary to Establish a Cyanobacterium-Plant Symbiosis.</title>
        <authorList>
            <person name="Ekman M."/>
            <person name="Picossi S."/>
            <person name="Campbell E.L."/>
            <person name="Meeks J.C."/>
            <person name="Flores E."/>
        </authorList>
    </citation>
    <scope>NUCLEOTIDE SEQUENCE [LARGE SCALE GENOMIC DNA]</scope>
    <source>
        <strain evidence="2">ATCC 29133 / PCC 73102</strain>
    </source>
</reference>
<dbReference type="OrthoDB" id="506710at2"/>
<protein>
    <submittedName>
        <fullName evidence="1">Uncharacterized protein</fullName>
    </submittedName>
</protein>
<accession>B2IVP3</accession>
<dbReference type="RefSeq" id="WP_012410817.1">
    <property type="nucleotide sequence ID" value="NC_010628.1"/>
</dbReference>
<reference evidence="2" key="1">
    <citation type="submission" date="2008-04" db="EMBL/GenBank/DDBJ databases">
        <title>Complete sequence of chromosome of Nostoc punctiforme ATCC 29133.</title>
        <authorList>
            <consortium name="US DOE Joint Genome Institute"/>
            <person name="Copeland A."/>
            <person name="Lucas S."/>
            <person name="Lapidus A."/>
            <person name="Glavina del Rio T."/>
            <person name="Dalin E."/>
            <person name="Tice H."/>
            <person name="Pitluck S."/>
            <person name="Chain P."/>
            <person name="Malfatti S."/>
            <person name="Shin M."/>
            <person name="Vergez L."/>
            <person name="Schmutz J."/>
            <person name="Larimer F."/>
            <person name="Land M."/>
            <person name="Hauser L."/>
            <person name="Kyrpides N."/>
            <person name="Kim E."/>
            <person name="Meeks J.C."/>
            <person name="Elhai J."/>
            <person name="Campbell E.L."/>
            <person name="Thiel T."/>
            <person name="Longmire J."/>
            <person name="Potts M."/>
            <person name="Atlas R."/>
        </authorList>
    </citation>
    <scope>NUCLEOTIDE SEQUENCE [LARGE SCALE GENOMIC DNA]</scope>
    <source>
        <strain evidence="2">ATCC 29133 / PCC 73102</strain>
    </source>
</reference>
<name>B2IVP3_NOSP7</name>
<dbReference type="EMBL" id="CP001037">
    <property type="protein sequence ID" value="ACC82856.1"/>
    <property type="molecule type" value="Genomic_DNA"/>
</dbReference>
<organism evidence="1 2">
    <name type="scientific">Nostoc punctiforme (strain ATCC 29133 / PCC 73102)</name>
    <dbReference type="NCBI Taxonomy" id="63737"/>
    <lineage>
        <taxon>Bacteria</taxon>
        <taxon>Bacillati</taxon>
        <taxon>Cyanobacteriota</taxon>
        <taxon>Cyanophyceae</taxon>
        <taxon>Nostocales</taxon>
        <taxon>Nostocaceae</taxon>
        <taxon>Nostoc</taxon>
    </lineage>
</organism>
<gene>
    <name evidence="1" type="ordered locus">Npun_F4489</name>
</gene>
<dbReference type="HOGENOM" id="CLU_879504_0_0_3"/>
<dbReference type="EnsemblBacteria" id="ACC82856">
    <property type="protein sequence ID" value="ACC82856"/>
    <property type="gene ID" value="Npun_F4489"/>
</dbReference>
<dbReference type="Proteomes" id="UP000001191">
    <property type="component" value="Chromosome"/>
</dbReference>
<dbReference type="STRING" id="63737.Npun_F4489"/>
<dbReference type="KEGG" id="npu:Npun_F4489"/>
<keyword evidence="2" id="KW-1185">Reference proteome</keyword>
<proteinExistence type="predicted"/>
<evidence type="ECO:0000313" key="1">
    <source>
        <dbReference type="EMBL" id="ACC82856.1"/>
    </source>
</evidence>
<evidence type="ECO:0000313" key="2">
    <source>
        <dbReference type="Proteomes" id="UP000001191"/>
    </source>
</evidence>
<dbReference type="AlphaFoldDB" id="B2IVP3"/>